<dbReference type="Pfam" id="PF00067">
    <property type="entry name" value="p450"/>
    <property type="match status" value="1"/>
</dbReference>
<dbReference type="GO" id="GO:0036199">
    <property type="term" value="F:cholest-4-en-3-one 26-monooxygenase activity"/>
    <property type="evidence" value="ECO:0007669"/>
    <property type="project" value="TreeGrafter"/>
</dbReference>
<evidence type="ECO:0000256" key="1">
    <source>
        <dbReference type="ARBA" id="ARBA00010617"/>
    </source>
</evidence>
<organism evidence="3 4">
    <name type="scientific">Dactylosporangium matsuzakiense</name>
    <dbReference type="NCBI Taxonomy" id="53360"/>
    <lineage>
        <taxon>Bacteria</taxon>
        <taxon>Bacillati</taxon>
        <taxon>Actinomycetota</taxon>
        <taxon>Actinomycetes</taxon>
        <taxon>Micromonosporales</taxon>
        <taxon>Micromonosporaceae</taxon>
        <taxon>Dactylosporangium</taxon>
    </lineage>
</organism>
<dbReference type="Proteomes" id="UP001143480">
    <property type="component" value="Unassembled WGS sequence"/>
</dbReference>
<keyword evidence="2" id="KW-0560">Oxidoreductase</keyword>
<keyword evidence="2" id="KW-0349">Heme</keyword>
<comment type="caution">
    <text evidence="3">The sequence shown here is derived from an EMBL/GenBank/DDBJ whole genome shotgun (WGS) entry which is preliminary data.</text>
</comment>
<dbReference type="InterPro" id="IPR001128">
    <property type="entry name" value="Cyt_P450"/>
</dbReference>
<dbReference type="PROSITE" id="PS00086">
    <property type="entry name" value="CYTOCHROME_P450"/>
    <property type="match status" value="1"/>
</dbReference>
<sequence length="414" mass="45348">MRLSASSGATIDLDQVDLADPSLYSDGDPHAVWRILRDRDPVRWQSVPGRGGFWSVTRYADSRRVMLDHRTFSSTGGVFLNLLGQGEPAQGQQFASADPPRHTQMRSPVQHRMTAAAFAPHLEATRDAVGEMLADGLDGRPFDLAAALAPLPMVALGPLLGIPRADWPQLMRLVMMSVAEEDPDYRLPEGAQATLDRARRELFAYLIDLLLAQVRRPQDNVISALRTVVVDGRPLRPGSIVANVYSILLGAAAAIPHVPVAALLEPATTRHFRECGEDPDAVGPLVEEALRWSAPAQHFMRIATRPTTLGPANVLAGQAVVVWLGSANRDGRAFERASEFDSRRTPNHHLAFGFGRHYCVGNNIARLVLREVFRAVFDRFSGVEPAGDVEHIRSTWLAGFKRAPVVATPRRAGR</sequence>
<evidence type="ECO:0000313" key="3">
    <source>
        <dbReference type="EMBL" id="GLL02147.1"/>
    </source>
</evidence>
<dbReference type="PANTHER" id="PTHR46696:SF4">
    <property type="entry name" value="BIOTIN BIOSYNTHESIS CYTOCHROME P450"/>
    <property type="match status" value="1"/>
</dbReference>
<accession>A0A9W6KHG7</accession>
<proteinExistence type="inferred from homology"/>
<gene>
    <name evidence="3" type="ORF">GCM10017581_038890</name>
</gene>
<dbReference type="GO" id="GO:0005506">
    <property type="term" value="F:iron ion binding"/>
    <property type="evidence" value="ECO:0007669"/>
    <property type="project" value="InterPro"/>
</dbReference>
<dbReference type="AlphaFoldDB" id="A0A9W6KHG7"/>
<comment type="similarity">
    <text evidence="1 2">Belongs to the cytochrome P450 family.</text>
</comment>
<reference evidence="3" key="1">
    <citation type="journal article" date="2014" name="Int. J. Syst. Evol. Microbiol.">
        <title>Complete genome sequence of Corynebacterium casei LMG S-19264T (=DSM 44701T), isolated from a smear-ripened cheese.</title>
        <authorList>
            <consortium name="US DOE Joint Genome Institute (JGI-PGF)"/>
            <person name="Walter F."/>
            <person name="Albersmeier A."/>
            <person name="Kalinowski J."/>
            <person name="Ruckert C."/>
        </authorList>
    </citation>
    <scope>NUCLEOTIDE SEQUENCE</scope>
    <source>
        <strain evidence="3">VKM Ac-1321</strain>
    </source>
</reference>
<protein>
    <submittedName>
        <fullName evidence="3">Cytochrome P450</fullName>
    </submittedName>
</protein>
<evidence type="ECO:0000256" key="2">
    <source>
        <dbReference type="RuleBase" id="RU000461"/>
    </source>
</evidence>
<name>A0A9W6KHG7_9ACTN</name>
<dbReference type="GO" id="GO:0020037">
    <property type="term" value="F:heme binding"/>
    <property type="evidence" value="ECO:0007669"/>
    <property type="project" value="InterPro"/>
</dbReference>
<dbReference type="GO" id="GO:0008395">
    <property type="term" value="F:steroid hydroxylase activity"/>
    <property type="evidence" value="ECO:0007669"/>
    <property type="project" value="TreeGrafter"/>
</dbReference>
<dbReference type="EMBL" id="BSFP01000021">
    <property type="protein sequence ID" value="GLL02147.1"/>
    <property type="molecule type" value="Genomic_DNA"/>
</dbReference>
<dbReference type="PANTHER" id="PTHR46696">
    <property type="entry name" value="P450, PUTATIVE (EUROFUNG)-RELATED"/>
    <property type="match status" value="1"/>
</dbReference>
<dbReference type="InterPro" id="IPR036396">
    <property type="entry name" value="Cyt_P450_sf"/>
</dbReference>
<dbReference type="InterPro" id="IPR002397">
    <property type="entry name" value="Cyt_P450_B"/>
</dbReference>
<keyword evidence="2" id="KW-0408">Iron</keyword>
<dbReference type="GO" id="GO:0006707">
    <property type="term" value="P:cholesterol catabolic process"/>
    <property type="evidence" value="ECO:0007669"/>
    <property type="project" value="TreeGrafter"/>
</dbReference>
<evidence type="ECO:0000313" key="4">
    <source>
        <dbReference type="Proteomes" id="UP001143480"/>
    </source>
</evidence>
<dbReference type="RefSeq" id="WP_271189232.1">
    <property type="nucleotide sequence ID" value="NZ_BSFP01000021.1"/>
</dbReference>
<reference evidence="3" key="2">
    <citation type="submission" date="2023-01" db="EMBL/GenBank/DDBJ databases">
        <authorList>
            <person name="Sun Q."/>
            <person name="Evtushenko L."/>
        </authorList>
    </citation>
    <scope>NUCLEOTIDE SEQUENCE</scope>
    <source>
        <strain evidence="3">VKM Ac-1321</strain>
    </source>
</reference>
<keyword evidence="2" id="KW-0503">Monooxygenase</keyword>
<dbReference type="SUPFAM" id="SSF48264">
    <property type="entry name" value="Cytochrome P450"/>
    <property type="match status" value="1"/>
</dbReference>
<keyword evidence="4" id="KW-1185">Reference proteome</keyword>
<dbReference type="PRINTS" id="PR00359">
    <property type="entry name" value="BP450"/>
</dbReference>
<dbReference type="Gene3D" id="1.10.630.10">
    <property type="entry name" value="Cytochrome P450"/>
    <property type="match status" value="1"/>
</dbReference>
<keyword evidence="2" id="KW-0479">Metal-binding</keyword>
<dbReference type="InterPro" id="IPR017972">
    <property type="entry name" value="Cyt_P450_CS"/>
</dbReference>